<dbReference type="InterPro" id="IPR027417">
    <property type="entry name" value="P-loop_NTPase"/>
</dbReference>
<comment type="caution">
    <text evidence="6">The sequence shown here is derived from an EMBL/GenBank/DDBJ whole genome shotgun (WGS) entry which is preliminary data.</text>
</comment>
<dbReference type="EMBL" id="JARRAG010000002">
    <property type="protein sequence ID" value="MDG3004730.1"/>
    <property type="molecule type" value="Genomic_DNA"/>
</dbReference>
<reference evidence="6 7" key="1">
    <citation type="submission" date="2023-03" db="EMBL/GenBank/DDBJ databases">
        <title>Paludisphaera mucosa sp. nov. a novel planctomycete from northern fen.</title>
        <authorList>
            <person name="Ivanova A."/>
        </authorList>
    </citation>
    <scope>NUCLEOTIDE SEQUENCE [LARGE SCALE GENOMIC DNA]</scope>
    <source>
        <strain evidence="6 7">Pla2</strain>
    </source>
</reference>
<evidence type="ECO:0000313" key="6">
    <source>
        <dbReference type="EMBL" id="MDG3004730.1"/>
    </source>
</evidence>
<accession>A0ABT6FAZ5</accession>
<dbReference type="InterPro" id="IPR001482">
    <property type="entry name" value="T2SS/T4SS_dom"/>
</dbReference>
<proteinExistence type="inferred from homology"/>
<dbReference type="RefSeq" id="WP_277861084.1">
    <property type="nucleotide sequence ID" value="NZ_JARRAG010000002.1"/>
</dbReference>
<evidence type="ECO:0000313" key="7">
    <source>
        <dbReference type="Proteomes" id="UP001216907"/>
    </source>
</evidence>
<dbReference type="InterPro" id="IPR037257">
    <property type="entry name" value="T2SS_E_N_sf"/>
</dbReference>
<dbReference type="Pfam" id="PF00437">
    <property type="entry name" value="T2SSE"/>
    <property type="match status" value="1"/>
</dbReference>
<dbReference type="SUPFAM" id="SSF52540">
    <property type="entry name" value="P-loop containing nucleoside triphosphate hydrolases"/>
    <property type="match status" value="1"/>
</dbReference>
<dbReference type="SUPFAM" id="SSF160246">
    <property type="entry name" value="EspE N-terminal domain-like"/>
    <property type="match status" value="1"/>
</dbReference>
<protein>
    <submittedName>
        <fullName evidence="6">GspE/PulE family protein</fullName>
    </submittedName>
</protein>
<keyword evidence="2" id="KW-0547">Nucleotide-binding</keyword>
<evidence type="ECO:0000256" key="1">
    <source>
        <dbReference type="ARBA" id="ARBA00006611"/>
    </source>
</evidence>
<dbReference type="Gene3D" id="3.30.450.90">
    <property type="match status" value="1"/>
</dbReference>
<dbReference type="PROSITE" id="PS00662">
    <property type="entry name" value="T2SP_E"/>
    <property type="match status" value="1"/>
</dbReference>
<evidence type="ECO:0000256" key="4">
    <source>
        <dbReference type="SAM" id="MobiDB-lite"/>
    </source>
</evidence>
<keyword evidence="7" id="KW-1185">Reference proteome</keyword>
<dbReference type="PANTHER" id="PTHR30258:SF2">
    <property type="entry name" value="COMG OPERON PROTEIN 1"/>
    <property type="match status" value="1"/>
</dbReference>
<feature type="region of interest" description="Disordered" evidence="4">
    <location>
        <begin position="1"/>
        <end position="21"/>
    </location>
</feature>
<evidence type="ECO:0000256" key="3">
    <source>
        <dbReference type="ARBA" id="ARBA00022840"/>
    </source>
</evidence>
<organism evidence="6 7">
    <name type="scientific">Paludisphaera mucosa</name>
    <dbReference type="NCBI Taxonomy" id="3030827"/>
    <lineage>
        <taxon>Bacteria</taxon>
        <taxon>Pseudomonadati</taxon>
        <taxon>Planctomycetota</taxon>
        <taxon>Planctomycetia</taxon>
        <taxon>Isosphaerales</taxon>
        <taxon>Isosphaeraceae</taxon>
        <taxon>Paludisphaera</taxon>
    </lineage>
</organism>
<dbReference type="CDD" id="cd01129">
    <property type="entry name" value="PulE-GspE-like"/>
    <property type="match status" value="1"/>
</dbReference>
<name>A0ABT6FAZ5_9BACT</name>
<dbReference type="Proteomes" id="UP001216907">
    <property type="component" value="Unassembled WGS sequence"/>
</dbReference>
<comment type="similarity">
    <text evidence="1">Belongs to the GSP E family.</text>
</comment>
<feature type="domain" description="Bacterial type II secretion system protein E" evidence="5">
    <location>
        <begin position="335"/>
        <end position="349"/>
    </location>
</feature>
<evidence type="ECO:0000259" key="5">
    <source>
        <dbReference type="PROSITE" id="PS00662"/>
    </source>
</evidence>
<dbReference type="PANTHER" id="PTHR30258">
    <property type="entry name" value="TYPE II SECRETION SYSTEM PROTEIN GSPE-RELATED"/>
    <property type="match status" value="1"/>
</dbReference>
<dbReference type="Gene3D" id="3.40.50.300">
    <property type="entry name" value="P-loop containing nucleotide triphosphate hydrolases"/>
    <property type="match status" value="1"/>
</dbReference>
<gene>
    <name evidence="6" type="ORF">PZE19_13155</name>
</gene>
<sequence length="517" mass="56941">MHPTNAPSSHAAPTAGAAPEPAALSSEDAVLAAVLVKNGVLTDDQIQEARRFGEEHRRDLKQAILEMNLISPERLNQLAFERLRALAQTDEPEAPAPAAPEGPGTTAILILPDRNQVQRDVRKELQDLTQTVPVPALVGQILERAIDCRATDIHFDSLDNGLRVRYRIDGQLQDILFIESAVAAAALSRVKVMSNLNIVERRHSQDGRITIMYNSKPRDLRVATFPTIYGEKIVIRIHEVLTDVVGFHHLGMNKSQAEVMDRLIVQPYGAVLVAGPVGAGKTSTLYNCLERINSPLRNVMTIEDPIEHRMPGVNQTQVGSNPGEMTFSEGLRALLRQDPDIVMIGEIRDEETARIGIRAALTGVLVFSTLHGSDAPSTISNLYNFGIPGYQLSSSLLAIVSQRLVRKICPNCRVCYTPDEKLLLSLELDPDEHAGAQLYRGTGCPACFQTGYIGRTGVFEIMMIGEELRDLIFQQIPRDVLRRVAVDLGMRTLKQSAVDKILEGVTTVEEVYRVVSF</sequence>
<keyword evidence="3" id="KW-0067">ATP-binding</keyword>
<evidence type="ECO:0000256" key="2">
    <source>
        <dbReference type="ARBA" id="ARBA00022741"/>
    </source>
</evidence>